<sequence>MNLAVLVLSYVLPFWQTTRFYFWQEQSSLFAVVGVLFEQREFVLMSIIVVFTMVFPVSKLGALLWHTYAKRRRPKLLVALELLGRFSMLDVFVAALLVVLIKLDAIIELQVQTGFYLFLAATLGSLVLAMLMRYTEAYSEPTPSKRT</sequence>
<keyword evidence="3" id="KW-1185">Reference proteome</keyword>
<feature type="transmembrane region" description="Helical" evidence="1">
    <location>
        <begin position="43"/>
        <end position="65"/>
    </location>
</feature>
<feature type="transmembrane region" description="Helical" evidence="1">
    <location>
        <begin position="77"/>
        <end position="101"/>
    </location>
</feature>
<keyword evidence="1" id="KW-0472">Membrane</keyword>
<dbReference type="Proteomes" id="UP001165393">
    <property type="component" value="Unassembled WGS sequence"/>
</dbReference>
<dbReference type="AlphaFoldDB" id="A0AA42B6T4"/>
<evidence type="ECO:0000313" key="3">
    <source>
        <dbReference type="Proteomes" id="UP001165393"/>
    </source>
</evidence>
<dbReference type="RefSeq" id="WP_251260413.1">
    <property type="nucleotide sequence ID" value="NZ_JAMQGP010000002.1"/>
</dbReference>
<organism evidence="2 3">
    <name type="scientific">Echinimonas agarilytica</name>
    <dbReference type="NCBI Taxonomy" id="1215918"/>
    <lineage>
        <taxon>Bacteria</taxon>
        <taxon>Pseudomonadati</taxon>
        <taxon>Pseudomonadota</taxon>
        <taxon>Gammaproteobacteria</taxon>
        <taxon>Alteromonadales</taxon>
        <taxon>Echinimonadaceae</taxon>
        <taxon>Echinimonas</taxon>
    </lineage>
</organism>
<protein>
    <submittedName>
        <fullName evidence="2">Paraquat-inducible protein A</fullName>
    </submittedName>
</protein>
<dbReference type="Pfam" id="PF04403">
    <property type="entry name" value="PqiA"/>
    <property type="match status" value="1"/>
</dbReference>
<reference evidence="2 3" key="1">
    <citation type="journal article" date="2013" name="Antonie Van Leeuwenhoek">
        <title>Echinimonas agarilytica gen. nov., sp. nov., a new gammaproteobacterium isolated from the sea urchin Strongylocentrotus intermedius.</title>
        <authorList>
            <person name="Nedashkovskaya O.I."/>
            <person name="Stenkova A.M."/>
            <person name="Zhukova N.V."/>
            <person name="Van Trappen S."/>
            <person name="Lee J.S."/>
            <person name="Kim S.B."/>
        </authorList>
    </citation>
    <scope>NUCLEOTIDE SEQUENCE [LARGE SCALE GENOMIC DNA]</scope>
    <source>
        <strain evidence="2 3">KMM 6351</strain>
    </source>
</reference>
<comment type="caution">
    <text evidence="2">The sequence shown here is derived from an EMBL/GenBank/DDBJ whole genome shotgun (WGS) entry which is preliminary data.</text>
</comment>
<gene>
    <name evidence="2" type="ORF">NAF29_05050</name>
</gene>
<evidence type="ECO:0000256" key="1">
    <source>
        <dbReference type="SAM" id="Phobius"/>
    </source>
</evidence>
<name>A0AA42B6T4_9GAMM</name>
<dbReference type="InterPro" id="IPR007498">
    <property type="entry name" value="PqiA-like"/>
</dbReference>
<keyword evidence="1" id="KW-1133">Transmembrane helix</keyword>
<dbReference type="EMBL" id="JAMQGP010000002">
    <property type="protein sequence ID" value="MCM2679045.1"/>
    <property type="molecule type" value="Genomic_DNA"/>
</dbReference>
<keyword evidence="1" id="KW-0812">Transmembrane</keyword>
<proteinExistence type="predicted"/>
<feature type="transmembrane region" description="Helical" evidence="1">
    <location>
        <begin position="113"/>
        <end position="132"/>
    </location>
</feature>
<accession>A0AA42B6T4</accession>
<evidence type="ECO:0000313" key="2">
    <source>
        <dbReference type="EMBL" id="MCM2679045.1"/>
    </source>
</evidence>